<evidence type="ECO:0000256" key="1">
    <source>
        <dbReference type="SAM" id="MobiDB-lite"/>
    </source>
</evidence>
<protein>
    <submittedName>
        <fullName evidence="2">Efflux RND transporter permease subunit</fullName>
    </submittedName>
</protein>
<sequence>MALFADSGGLGLDARGSPVLSPSNWLREGRRDAARDRLGTSEYPWELSRRRIGDGLGSRAEPAQLLSSRVDTVARSADALFSMTPEGRALQSRILDSPGNAASPDLPFYLRSVESRKASNTPKRSTLFARGATSPRRSGYALDDPGYSYKSPLLSGRSRLSRRSRATMPDLRIGTYTPRSQEALSVNAPLRSERYYDALEPQRSPPNRHRINIHATDDILNRIKRNLSECENISKRLDKQYGTGRAQRPAGDYSERVFPRALADNLFSSRAGSAATERSRPLVGRVGGAPAGDGGLGKRDAPEAEKPKSTLSRIIENIKRIRNRALFSDGDDVGGKRTYVEVEKEELGSPQLSRRPRTLDVDAIQQRIKQQKRSLLSQRTSTRFD</sequence>
<feature type="compositionally biased region" description="Gly residues" evidence="1">
    <location>
        <begin position="285"/>
        <end position="295"/>
    </location>
</feature>
<dbReference type="Proteomes" id="UP001497744">
    <property type="component" value="Unassembled WGS sequence"/>
</dbReference>
<dbReference type="RefSeq" id="XP_067716461.1">
    <property type="nucleotide sequence ID" value="XM_067860360.1"/>
</dbReference>
<feature type="region of interest" description="Disordered" evidence="1">
    <location>
        <begin position="1"/>
        <end position="40"/>
    </location>
</feature>
<dbReference type="EMBL" id="BPLF01000003">
    <property type="protein sequence ID" value="GIX64392.1"/>
    <property type="molecule type" value="Genomic_DNA"/>
</dbReference>
<feature type="region of interest" description="Disordered" evidence="1">
    <location>
        <begin position="270"/>
        <end position="309"/>
    </location>
</feature>
<dbReference type="GeneID" id="94195873"/>
<proteinExistence type="predicted"/>
<reference evidence="2 3" key="1">
    <citation type="submission" date="2021-06" db="EMBL/GenBank/DDBJ databases">
        <title>Genome sequence of Babesia caballi.</title>
        <authorList>
            <person name="Yamagishi J."/>
            <person name="Kidaka T."/>
            <person name="Ochi A."/>
        </authorList>
    </citation>
    <scope>NUCLEOTIDE SEQUENCE [LARGE SCALE GENOMIC DNA]</scope>
    <source>
        <strain evidence="2">USDA-D6B2</strain>
    </source>
</reference>
<evidence type="ECO:0000313" key="3">
    <source>
        <dbReference type="Proteomes" id="UP001497744"/>
    </source>
</evidence>
<dbReference type="AlphaFoldDB" id="A0AAV4LXM3"/>
<evidence type="ECO:0000313" key="2">
    <source>
        <dbReference type="EMBL" id="GIX64392.1"/>
    </source>
</evidence>
<name>A0AAV4LXM3_BABCB</name>
<keyword evidence="3" id="KW-1185">Reference proteome</keyword>
<comment type="caution">
    <text evidence="2">The sequence shown here is derived from an EMBL/GenBank/DDBJ whole genome shotgun (WGS) entry which is preliminary data.</text>
</comment>
<accession>A0AAV4LXM3</accession>
<feature type="compositionally biased region" description="Basic and acidic residues" evidence="1">
    <location>
        <begin position="27"/>
        <end position="39"/>
    </location>
</feature>
<feature type="compositionally biased region" description="Basic and acidic residues" evidence="1">
    <location>
        <begin position="296"/>
        <end position="308"/>
    </location>
</feature>
<gene>
    <name evidence="2" type="ORF">BcabD6B2_38270</name>
</gene>
<organism evidence="2 3">
    <name type="scientific">Babesia caballi</name>
    <dbReference type="NCBI Taxonomy" id="5871"/>
    <lineage>
        <taxon>Eukaryota</taxon>
        <taxon>Sar</taxon>
        <taxon>Alveolata</taxon>
        <taxon>Apicomplexa</taxon>
        <taxon>Aconoidasida</taxon>
        <taxon>Piroplasmida</taxon>
        <taxon>Babesiidae</taxon>
        <taxon>Babesia</taxon>
    </lineage>
</organism>